<dbReference type="Proteomes" id="UP000250086">
    <property type="component" value="Unassembled WGS sequence"/>
</dbReference>
<accession>A0A2X0V3N1</accession>
<dbReference type="Pfam" id="PF05488">
    <property type="entry name" value="PAAR_motif"/>
    <property type="match status" value="1"/>
</dbReference>
<dbReference type="AlphaFoldDB" id="A0A2X0V3N1"/>
<keyword evidence="2" id="KW-1185">Reference proteome</keyword>
<dbReference type="InterPro" id="IPR045646">
    <property type="entry name" value="DUF6402"/>
</dbReference>
<dbReference type="RefSeq" id="WP_113744229.1">
    <property type="nucleotide sequence ID" value="NZ_UAPU01000005.1"/>
</dbReference>
<dbReference type="Gene3D" id="2.60.200.60">
    <property type="match status" value="1"/>
</dbReference>
<organism evidence="1 2">
    <name type="scientific">Anaerobiospirillum thomasii</name>
    <dbReference type="NCBI Taxonomy" id="179995"/>
    <lineage>
        <taxon>Bacteria</taxon>
        <taxon>Pseudomonadati</taxon>
        <taxon>Pseudomonadota</taxon>
        <taxon>Gammaproteobacteria</taxon>
        <taxon>Aeromonadales</taxon>
        <taxon>Succinivibrionaceae</taxon>
        <taxon>Anaerobiospirillum</taxon>
    </lineage>
</organism>
<dbReference type="InterPro" id="IPR008727">
    <property type="entry name" value="PAAR_motif"/>
</dbReference>
<dbReference type="Pfam" id="PF19940">
    <property type="entry name" value="DUF6402"/>
    <property type="match status" value="1"/>
</dbReference>
<dbReference type="EMBL" id="UAPV01000001">
    <property type="protein sequence ID" value="SPT70116.1"/>
    <property type="molecule type" value="Genomic_DNA"/>
</dbReference>
<gene>
    <name evidence="1" type="ORF">NCTC13093_01521</name>
</gene>
<evidence type="ECO:0000313" key="1">
    <source>
        <dbReference type="EMBL" id="SPT70116.1"/>
    </source>
</evidence>
<dbReference type="OrthoDB" id="6686920at2"/>
<reference evidence="1 2" key="1">
    <citation type="submission" date="2018-06" db="EMBL/GenBank/DDBJ databases">
        <authorList>
            <consortium name="Pathogen Informatics"/>
            <person name="Doyle S."/>
        </authorList>
    </citation>
    <scope>NUCLEOTIDE SEQUENCE [LARGE SCALE GENOMIC DNA]</scope>
    <source>
        <strain evidence="1 2">NCTC13093</strain>
    </source>
</reference>
<proteinExistence type="predicted"/>
<evidence type="ECO:0000313" key="2">
    <source>
        <dbReference type="Proteomes" id="UP000250086"/>
    </source>
</evidence>
<name>A0A2X0V3N1_9GAMM</name>
<protein>
    <submittedName>
        <fullName evidence="1">Uncharacterized conserved protein</fullName>
    </submittedName>
</protein>
<dbReference type="CDD" id="cd14737">
    <property type="entry name" value="PAAR_1"/>
    <property type="match status" value="1"/>
</dbReference>
<sequence>MPAITRQGDTCTGHDDCPPSSLVGGESNVLIDGKPVGVVGSTYAPHGCDVHDPHSDVIASGSSTVFVNGKPVGRVGDAVSIGGFVASGSPTVTVDSLGPDDIVNFVKSTNNYIDNVNNLSEVDEVIFYTPQIARHEALKDTLLEKDQKGWLELSKMLAKWLANNKYTFNVSDIKNKKAPIFILSMDWEWFMLYEEFKIAYKKLLENLFATDKKLLAFKETLKKIGVWDSGGYYNMVSKDYYKREDYYYDFIEVEKDTSIDGMGACLANHTIRVLSEGSVEVDKQTGLRRITINKTFTYVDDRFQFEGYDTLLSWSKAELDFSPLPLNTSYKVLFNSDFREFRDRYNIGQDFWVLSKIHYCKEIEPIVIELS</sequence>